<proteinExistence type="predicted"/>
<protein>
    <submittedName>
        <fullName evidence="1">Uncharacterized protein</fullName>
    </submittedName>
</protein>
<evidence type="ECO:0000313" key="1">
    <source>
        <dbReference type="EMBL" id="KZV44850.1"/>
    </source>
</evidence>
<name>A0A2Z7CCS8_9LAMI</name>
<accession>A0A2Z7CCS8</accession>
<gene>
    <name evidence="1" type="ORF">F511_17027</name>
</gene>
<sequence>MYIISSKFPCRKAVFTSSCSSSKSCCATRDNTVLMDLCFTTGENISWKSTPSTCENPLATSLALYRGGSTPDIPSFFLNIHLQPMTLWSTGLGTSSQVLFFIREFISSSIARCHFSLSCEFSASETVAGSSLSTSDATFKANVIRSAYPYLCVGFAALLCLSLVN</sequence>
<dbReference type="EMBL" id="KQ996490">
    <property type="protein sequence ID" value="KZV44850.1"/>
    <property type="molecule type" value="Genomic_DNA"/>
</dbReference>
<keyword evidence="2" id="KW-1185">Reference proteome</keyword>
<dbReference type="Proteomes" id="UP000250235">
    <property type="component" value="Unassembled WGS sequence"/>
</dbReference>
<organism evidence="1 2">
    <name type="scientific">Dorcoceras hygrometricum</name>
    <dbReference type="NCBI Taxonomy" id="472368"/>
    <lineage>
        <taxon>Eukaryota</taxon>
        <taxon>Viridiplantae</taxon>
        <taxon>Streptophyta</taxon>
        <taxon>Embryophyta</taxon>
        <taxon>Tracheophyta</taxon>
        <taxon>Spermatophyta</taxon>
        <taxon>Magnoliopsida</taxon>
        <taxon>eudicotyledons</taxon>
        <taxon>Gunneridae</taxon>
        <taxon>Pentapetalae</taxon>
        <taxon>asterids</taxon>
        <taxon>lamiids</taxon>
        <taxon>Lamiales</taxon>
        <taxon>Gesneriaceae</taxon>
        <taxon>Didymocarpoideae</taxon>
        <taxon>Trichosporeae</taxon>
        <taxon>Loxocarpinae</taxon>
        <taxon>Dorcoceras</taxon>
    </lineage>
</organism>
<dbReference type="AlphaFoldDB" id="A0A2Z7CCS8"/>
<evidence type="ECO:0000313" key="2">
    <source>
        <dbReference type="Proteomes" id="UP000250235"/>
    </source>
</evidence>
<reference evidence="1 2" key="1">
    <citation type="journal article" date="2015" name="Proc. Natl. Acad. Sci. U.S.A.">
        <title>The resurrection genome of Boea hygrometrica: A blueprint for survival of dehydration.</title>
        <authorList>
            <person name="Xiao L."/>
            <person name="Yang G."/>
            <person name="Zhang L."/>
            <person name="Yang X."/>
            <person name="Zhao S."/>
            <person name="Ji Z."/>
            <person name="Zhou Q."/>
            <person name="Hu M."/>
            <person name="Wang Y."/>
            <person name="Chen M."/>
            <person name="Xu Y."/>
            <person name="Jin H."/>
            <person name="Xiao X."/>
            <person name="Hu G."/>
            <person name="Bao F."/>
            <person name="Hu Y."/>
            <person name="Wan P."/>
            <person name="Li L."/>
            <person name="Deng X."/>
            <person name="Kuang T."/>
            <person name="Xiang C."/>
            <person name="Zhu J.K."/>
            <person name="Oliver M.J."/>
            <person name="He Y."/>
        </authorList>
    </citation>
    <scope>NUCLEOTIDE SEQUENCE [LARGE SCALE GENOMIC DNA]</scope>
    <source>
        <strain evidence="2">cv. XS01</strain>
    </source>
</reference>